<dbReference type="Proteomes" id="UP000029443">
    <property type="component" value="Unassembled WGS sequence"/>
</dbReference>
<evidence type="ECO:0000259" key="1">
    <source>
        <dbReference type="Pfam" id="PF03537"/>
    </source>
</evidence>
<evidence type="ECO:0000313" key="2">
    <source>
        <dbReference type="EMBL" id="KGD60545.1"/>
    </source>
</evidence>
<dbReference type="PANTHER" id="PTHR35273:SF2">
    <property type="entry name" value="ALPHA-GALACTOSIDASE"/>
    <property type="match status" value="1"/>
</dbReference>
<comment type="caution">
    <text evidence="2">The sequence shown here is derived from an EMBL/GenBank/DDBJ whole genome shotgun (WGS) entry which is preliminary data.</text>
</comment>
<dbReference type="InterPro" id="IPR017853">
    <property type="entry name" value="GH"/>
</dbReference>
<feature type="domain" description="Glycoside-hydrolase family GH114 TIM-barrel" evidence="1">
    <location>
        <begin position="34"/>
        <end position="257"/>
    </location>
</feature>
<dbReference type="SUPFAM" id="SSF51445">
    <property type="entry name" value="(Trans)glycosidases"/>
    <property type="match status" value="1"/>
</dbReference>
<evidence type="ECO:0000313" key="3">
    <source>
        <dbReference type="Proteomes" id="UP000029443"/>
    </source>
</evidence>
<dbReference type="InterPro" id="IPR013785">
    <property type="entry name" value="Aldolase_TIM"/>
</dbReference>
<dbReference type="Gene3D" id="3.20.20.70">
    <property type="entry name" value="Aldolase class I"/>
    <property type="match status" value="1"/>
</dbReference>
<dbReference type="PANTHER" id="PTHR35273">
    <property type="entry name" value="ALPHA-1,4 POLYGALACTOSAMINIDASE, PUTATIVE (AFU_ORTHOLOGUE AFUA_3G07890)-RELATED"/>
    <property type="match status" value="1"/>
</dbReference>
<dbReference type="EMBL" id="ARXU01000010">
    <property type="protein sequence ID" value="KGD60545.1"/>
    <property type="molecule type" value="Genomic_DNA"/>
</dbReference>
<name>A0ABR4WAW8_9GAMM</name>
<sequence>MDLPLNLLAALLLPLPTDGGNLAPEWYQPHVDVQWQIQLQGEINTGYDVELYVVDLFDTEESVIQDLQAAGKKVICYFSAGTYENWRPDRYRFLPTEKGRRLGNWPGERWLDIRSLNVRKRMADRIELAAQKGCDGVDPDNVDGYTNETGFPLNSRQQLSYNRFLFRTAHQYSLAVSLKNDLQQVRELVDYADFAINESCHEWRECHLLQPFIDAGKPVLHIDYRFSQDAGERTFHCEHMEILGFRSMTLPLALDDSFRFSCF</sequence>
<keyword evidence="3" id="KW-1185">Reference proteome</keyword>
<reference evidence="2 3" key="1">
    <citation type="submission" date="2012-09" db="EMBL/GenBank/DDBJ databases">
        <title>Genome Sequence of alkane-degrading Bacterium Alcanivorax jadensis T9.</title>
        <authorList>
            <person name="Lai Q."/>
            <person name="Shao Z."/>
        </authorList>
    </citation>
    <scope>NUCLEOTIDE SEQUENCE [LARGE SCALE GENOMIC DNA]</scope>
    <source>
        <strain evidence="2 3">T9</strain>
    </source>
</reference>
<dbReference type="RefSeq" id="WP_035248973.1">
    <property type="nucleotide sequence ID" value="NZ_ARXU01000010.1"/>
</dbReference>
<dbReference type="InterPro" id="IPR004352">
    <property type="entry name" value="GH114_TIM-barrel"/>
</dbReference>
<accession>A0ABR4WAW8</accession>
<protein>
    <recommendedName>
        <fullName evidence="1">Glycoside-hydrolase family GH114 TIM-barrel domain-containing protein</fullName>
    </recommendedName>
</protein>
<organism evidence="2 3">
    <name type="scientific">Alcanivorax jadensis T9</name>
    <dbReference type="NCBI Taxonomy" id="1177181"/>
    <lineage>
        <taxon>Bacteria</taxon>
        <taxon>Pseudomonadati</taxon>
        <taxon>Pseudomonadota</taxon>
        <taxon>Gammaproteobacteria</taxon>
        <taxon>Oceanospirillales</taxon>
        <taxon>Alcanivoracaceae</taxon>
        <taxon>Alcanivorax</taxon>
    </lineage>
</organism>
<dbReference type="Pfam" id="PF03537">
    <property type="entry name" value="Glyco_hydro_114"/>
    <property type="match status" value="1"/>
</dbReference>
<proteinExistence type="predicted"/>
<gene>
    <name evidence="2" type="ORF">T9A_02501</name>
</gene>